<feature type="coiled-coil region" evidence="1">
    <location>
        <begin position="78"/>
        <end position="105"/>
    </location>
</feature>
<dbReference type="EMBL" id="JAHDYR010000011">
    <property type="protein sequence ID" value="KAG9395391.1"/>
    <property type="molecule type" value="Genomic_DNA"/>
</dbReference>
<proteinExistence type="predicted"/>
<feature type="compositionally biased region" description="Low complexity" evidence="2">
    <location>
        <begin position="53"/>
        <end position="62"/>
    </location>
</feature>
<dbReference type="Proteomes" id="UP000717585">
    <property type="component" value="Unassembled WGS sequence"/>
</dbReference>
<organism evidence="3 4">
    <name type="scientific">Carpediemonas membranifera</name>
    <dbReference type="NCBI Taxonomy" id="201153"/>
    <lineage>
        <taxon>Eukaryota</taxon>
        <taxon>Metamonada</taxon>
        <taxon>Carpediemonas-like organisms</taxon>
        <taxon>Carpediemonas</taxon>
    </lineage>
</organism>
<protein>
    <submittedName>
        <fullName evidence="3">Uncharacterized protein</fullName>
    </submittedName>
</protein>
<keyword evidence="1" id="KW-0175">Coiled coil</keyword>
<dbReference type="AlphaFoldDB" id="A0A8J6BZC3"/>
<keyword evidence="4" id="KW-1185">Reference proteome</keyword>
<name>A0A8J6BZC3_9EUKA</name>
<evidence type="ECO:0000313" key="3">
    <source>
        <dbReference type="EMBL" id="KAG9395391.1"/>
    </source>
</evidence>
<sequence length="130" mass="14813">MIEALHEALNQIAKYELQLSANNVAIARLEADKKRLVKEKTEMEAKSTHQKHQTQQTTPRTQLSEVRKTQVDFIRGQIATTNTKIEQLTKDLAAARQELSQLRDKQLAANPEILDPFQDSINEALFDSDE</sequence>
<evidence type="ECO:0000256" key="1">
    <source>
        <dbReference type="SAM" id="Coils"/>
    </source>
</evidence>
<evidence type="ECO:0000313" key="4">
    <source>
        <dbReference type="Proteomes" id="UP000717585"/>
    </source>
</evidence>
<feature type="region of interest" description="Disordered" evidence="2">
    <location>
        <begin position="40"/>
        <end position="66"/>
    </location>
</feature>
<accession>A0A8J6BZC3</accession>
<reference evidence="3" key="1">
    <citation type="submission" date="2021-05" db="EMBL/GenBank/DDBJ databases">
        <title>A free-living protist that lacks canonical eukaryotic 1 DNA replication and segregation systems.</title>
        <authorList>
            <person name="Salas-Leiva D.E."/>
            <person name="Tromer E.C."/>
            <person name="Curtis B.A."/>
            <person name="Jerlstrom-Hultqvist J."/>
            <person name="Kolisko M."/>
            <person name="Yi Z."/>
            <person name="Salas-Leiva J.S."/>
            <person name="Gallot-Lavallee L."/>
            <person name="Kops G.J.P.L."/>
            <person name="Archibald J.M."/>
            <person name="Simpson A.G.B."/>
            <person name="Roger A.J."/>
        </authorList>
    </citation>
    <scope>NUCLEOTIDE SEQUENCE</scope>
    <source>
        <strain evidence="3">BICM</strain>
    </source>
</reference>
<comment type="caution">
    <text evidence="3">The sequence shown here is derived from an EMBL/GenBank/DDBJ whole genome shotgun (WGS) entry which is preliminary data.</text>
</comment>
<gene>
    <name evidence="3" type="ORF">J8273_2958</name>
</gene>
<evidence type="ECO:0000256" key="2">
    <source>
        <dbReference type="SAM" id="MobiDB-lite"/>
    </source>
</evidence>